<dbReference type="NCBIfam" id="TIGR00329">
    <property type="entry name" value="gcp_kae1"/>
    <property type="match status" value="1"/>
</dbReference>
<dbReference type="NCBIfam" id="TIGR03723">
    <property type="entry name" value="T6A_TsaD_YgjD"/>
    <property type="match status" value="1"/>
</dbReference>
<protein>
    <recommendedName>
        <fullName evidence="8">tRNA N6-adenosine threonylcarbamoyltransferase</fullName>
        <ecNumber evidence="8">2.3.1.234</ecNumber>
    </recommendedName>
    <alternativeName>
        <fullName evidence="8">N6-L-threonylcarbamoyladenine synthase</fullName>
        <shortName evidence="8">t(6)A synthase</shortName>
    </alternativeName>
    <alternativeName>
        <fullName evidence="8">t(6)A37 threonylcarbamoyladenosine biosynthesis protein TsaD</fullName>
    </alternativeName>
    <alternativeName>
        <fullName evidence="8">tRNA threonylcarbamoyladenosine biosynthesis protein TsaD</fullName>
    </alternativeName>
</protein>
<dbReference type="PROSITE" id="PS01016">
    <property type="entry name" value="GLYCOPROTEASE"/>
    <property type="match status" value="1"/>
</dbReference>
<keyword evidence="5 8" id="KW-0408">Iron</keyword>
<dbReference type="Pfam" id="PF00814">
    <property type="entry name" value="TsaD"/>
    <property type="match status" value="1"/>
</dbReference>
<keyword evidence="6 8" id="KW-0012">Acyltransferase</keyword>
<dbReference type="EMBL" id="CZVU01000004">
    <property type="protein sequence ID" value="CUS96847.1"/>
    <property type="molecule type" value="Genomic_DNA"/>
</dbReference>
<dbReference type="CDD" id="cd24133">
    <property type="entry name" value="ASKHA_NBD_TsaD_bac"/>
    <property type="match status" value="1"/>
</dbReference>
<evidence type="ECO:0000256" key="6">
    <source>
        <dbReference type="ARBA" id="ARBA00023315"/>
    </source>
</evidence>
<evidence type="ECO:0000313" key="11">
    <source>
        <dbReference type="Proteomes" id="UP000243065"/>
    </source>
</evidence>
<evidence type="ECO:0000256" key="7">
    <source>
        <dbReference type="ARBA" id="ARBA00048117"/>
    </source>
</evidence>
<keyword evidence="3 8" id="KW-0819">tRNA processing</keyword>
<dbReference type="PANTHER" id="PTHR11735:SF6">
    <property type="entry name" value="TRNA N6-ADENOSINE THREONYLCARBAMOYLTRANSFERASE, MITOCHONDRIAL"/>
    <property type="match status" value="1"/>
</dbReference>
<keyword evidence="1 8" id="KW-0963">Cytoplasm</keyword>
<evidence type="ECO:0000313" key="10">
    <source>
        <dbReference type="EMBL" id="CUS96847.1"/>
    </source>
</evidence>
<dbReference type="PANTHER" id="PTHR11735">
    <property type="entry name" value="TRNA N6-ADENOSINE THREONYLCARBAMOYLTRANSFERASE"/>
    <property type="match status" value="1"/>
</dbReference>
<dbReference type="InterPro" id="IPR000905">
    <property type="entry name" value="Gcp-like_dom"/>
</dbReference>
<dbReference type="GO" id="GO:0005506">
    <property type="term" value="F:iron ion binding"/>
    <property type="evidence" value="ECO:0007669"/>
    <property type="project" value="UniProtKB-UniRule"/>
</dbReference>
<evidence type="ECO:0000256" key="2">
    <source>
        <dbReference type="ARBA" id="ARBA00022679"/>
    </source>
</evidence>
<organism evidence="10 11">
    <name type="scientific">Kryptobacter tengchongensis</name>
    <dbReference type="NCBI Taxonomy" id="1643429"/>
    <lineage>
        <taxon>Bacteria</taxon>
        <taxon>Pseudomonadati</taxon>
        <taxon>Candidatus Kryptoniota</taxon>
        <taxon>Candidatus Kryptobacter</taxon>
    </lineage>
</organism>
<accession>A0A656D183</accession>
<name>A0A656D183_KRYT1</name>
<dbReference type="Gene3D" id="3.30.420.40">
    <property type="match status" value="2"/>
</dbReference>
<dbReference type="InterPro" id="IPR043129">
    <property type="entry name" value="ATPase_NBD"/>
</dbReference>
<dbReference type="AlphaFoldDB" id="A0A656D183"/>
<comment type="catalytic activity">
    <reaction evidence="7 8">
        <text>L-threonylcarbamoyladenylate + adenosine(37) in tRNA = N(6)-L-threonylcarbamoyladenosine(37) in tRNA + AMP + H(+)</text>
        <dbReference type="Rhea" id="RHEA:37059"/>
        <dbReference type="Rhea" id="RHEA-COMP:10162"/>
        <dbReference type="Rhea" id="RHEA-COMP:10163"/>
        <dbReference type="ChEBI" id="CHEBI:15378"/>
        <dbReference type="ChEBI" id="CHEBI:73682"/>
        <dbReference type="ChEBI" id="CHEBI:74411"/>
        <dbReference type="ChEBI" id="CHEBI:74418"/>
        <dbReference type="ChEBI" id="CHEBI:456215"/>
        <dbReference type="EC" id="2.3.1.234"/>
    </reaction>
</comment>
<feature type="binding site" evidence="8">
    <location>
        <position position="288"/>
    </location>
    <ligand>
        <name>substrate</name>
    </ligand>
</feature>
<dbReference type="GO" id="GO:0002949">
    <property type="term" value="P:tRNA threonylcarbamoyladenosine modification"/>
    <property type="evidence" value="ECO:0007669"/>
    <property type="project" value="UniProtKB-UniRule"/>
</dbReference>
<evidence type="ECO:0000256" key="1">
    <source>
        <dbReference type="ARBA" id="ARBA00022490"/>
    </source>
</evidence>
<reference evidence="10 11" key="1">
    <citation type="submission" date="2015-11" db="EMBL/GenBank/DDBJ databases">
        <authorList>
            <person name="Varghese N."/>
        </authorList>
    </citation>
    <scope>NUCLEOTIDE SEQUENCE [LARGE SCALE GENOMIC DNA]</scope>
    <source>
        <strain evidence="10 11">JGI-24</strain>
    </source>
</reference>
<comment type="similarity">
    <text evidence="8">Belongs to the KAE1 / TsaD family.</text>
</comment>
<sequence length="347" mass="37677">MIVLGIETSCDETSAAVLKDGKLLSSIVSSQYFHSKYGGVVPELASRAHQRVIVKVVDEALTSAGIKKEEIDGIAVTYGPGLIGSLLVGVSFAKAMAYGLKIPIVGVNHIEGHVFSTFLMDEHPDFPFIALVVSGGHTMLILVEDFLKLTLLGQTRDDAAGEAFDKVAKLLGLGYPGGPFIDKLAREGDPNFVKFPKPIPSSKSKSSRETDELNKYEFSFSGLKTAVLYYLKKINFQSLGEEEKNKLIRDISASFQRAVVEALVEQTIKAAKDFNVKNITIAGGVAANSELRKTMKEKAENEGLKLYIPDLAYCTDNAAMIAFVGYIKLKSGIKHDFDLAPVPNLKI</sequence>
<dbReference type="GO" id="GO:0005737">
    <property type="term" value="C:cytoplasm"/>
    <property type="evidence" value="ECO:0007669"/>
    <property type="project" value="UniProtKB-SubCell"/>
</dbReference>
<feature type="domain" description="Gcp-like" evidence="9">
    <location>
        <begin position="22"/>
        <end position="323"/>
    </location>
</feature>
<feature type="binding site" evidence="8">
    <location>
        <position position="316"/>
    </location>
    <ligand>
        <name>Fe cation</name>
        <dbReference type="ChEBI" id="CHEBI:24875"/>
    </ligand>
</feature>
<keyword evidence="4 8" id="KW-0479">Metal-binding</keyword>
<dbReference type="Proteomes" id="UP000243065">
    <property type="component" value="Unassembled WGS sequence"/>
</dbReference>
<comment type="subcellular location">
    <subcellularLocation>
        <location evidence="8">Cytoplasm</location>
    </subcellularLocation>
</comment>
<dbReference type="RefSeq" id="WP_072149675.1">
    <property type="nucleotide sequence ID" value="NZ_CZVH01000083.1"/>
</dbReference>
<evidence type="ECO:0000256" key="8">
    <source>
        <dbReference type="HAMAP-Rule" id="MF_01445"/>
    </source>
</evidence>
<evidence type="ECO:0000259" key="9">
    <source>
        <dbReference type="Pfam" id="PF00814"/>
    </source>
</evidence>
<dbReference type="InterPro" id="IPR017860">
    <property type="entry name" value="Peptidase_M22_CS"/>
</dbReference>
<dbReference type="SUPFAM" id="SSF53067">
    <property type="entry name" value="Actin-like ATPase domain"/>
    <property type="match status" value="2"/>
</dbReference>
<evidence type="ECO:0000256" key="5">
    <source>
        <dbReference type="ARBA" id="ARBA00023004"/>
    </source>
</evidence>
<dbReference type="GO" id="GO:0061711">
    <property type="term" value="F:tRNA N(6)-L-threonylcarbamoyladenine synthase activity"/>
    <property type="evidence" value="ECO:0007669"/>
    <property type="project" value="UniProtKB-EC"/>
</dbReference>
<dbReference type="HAMAP" id="MF_01445">
    <property type="entry name" value="TsaD"/>
    <property type="match status" value="1"/>
</dbReference>
<feature type="binding site" evidence="8">
    <location>
        <position position="109"/>
    </location>
    <ligand>
        <name>Fe cation</name>
        <dbReference type="ChEBI" id="CHEBI:24875"/>
    </ligand>
</feature>
<feature type="binding site" evidence="8">
    <location>
        <position position="182"/>
    </location>
    <ligand>
        <name>substrate</name>
    </ligand>
</feature>
<dbReference type="InterPro" id="IPR017861">
    <property type="entry name" value="KAE1/TsaD"/>
</dbReference>
<comment type="cofactor">
    <cofactor evidence="8">
        <name>Fe(2+)</name>
        <dbReference type="ChEBI" id="CHEBI:29033"/>
    </cofactor>
    <text evidence="8">Binds 1 Fe(2+) ion per subunit.</text>
</comment>
<dbReference type="OrthoDB" id="9806197at2"/>
<dbReference type="FunFam" id="3.30.420.40:FF:000040">
    <property type="entry name" value="tRNA N6-adenosine threonylcarbamoyltransferase"/>
    <property type="match status" value="1"/>
</dbReference>
<evidence type="ECO:0000256" key="3">
    <source>
        <dbReference type="ARBA" id="ARBA00022694"/>
    </source>
</evidence>
<feature type="binding site" evidence="8">
    <location>
        <begin position="132"/>
        <end position="136"/>
    </location>
    <ligand>
        <name>substrate</name>
    </ligand>
</feature>
<gene>
    <name evidence="8" type="primary">tsaD</name>
    <name evidence="10" type="ORF">JGI24_00178</name>
</gene>
<feature type="binding site" evidence="8">
    <location>
        <position position="178"/>
    </location>
    <ligand>
        <name>substrate</name>
    </ligand>
</feature>
<keyword evidence="11" id="KW-1185">Reference proteome</keyword>
<feature type="binding site" evidence="8">
    <location>
        <position position="165"/>
    </location>
    <ligand>
        <name>substrate</name>
    </ligand>
</feature>
<keyword evidence="2 8" id="KW-0808">Transferase</keyword>
<comment type="function">
    <text evidence="8">Required for the formation of a threonylcarbamoyl group on adenosine at position 37 (t(6)A37) in tRNAs that read codons beginning with adenine. Is involved in the transfer of the threonylcarbamoyl moiety of threonylcarbamoyl-AMP (TC-AMP) to the N6 group of A37, together with TsaE and TsaB. TsaD likely plays a direct catalytic role in this reaction.</text>
</comment>
<feature type="binding site" evidence="8">
    <location>
        <position position="113"/>
    </location>
    <ligand>
        <name>Fe cation</name>
        <dbReference type="ChEBI" id="CHEBI:24875"/>
    </ligand>
</feature>
<proteinExistence type="inferred from homology"/>
<evidence type="ECO:0000256" key="4">
    <source>
        <dbReference type="ARBA" id="ARBA00022723"/>
    </source>
</evidence>
<dbReference type="EC" id="2.3.1.234" evidence="8"/>
<dbReference type="PRINTS" id="PR00789">
    <property type="entry name" value="OSIALOPTASE"/>
</dbReference>
<dbReference type="InterPro" id="IPR022450">
    <property type="entry name" value="TsaD"/>
</dbReference>